<organism evidence="1">
    <name type="scientific">Psilocybe cubensis</name>
    <name type="common">Psychedelic mushroom</name>
    <name type="synonym">Stropharia cubensis</name>
    <dbReference type="NCBI Taxonomy" id="181762"/>
    <lineage>
        <taxon>Eukaryota</taxon>
        <taxon>Fungi</taxon>
        <taxon>Dikarya</taxon>
        <taxon>Basidiomycota</taxon>
        <taxon>Agaricomycotina</taxon>
        <taxon>Agaricomycetes</taxon>
        <taxon>Agaricomycetidae</taxon>
        <taxon>Agaricales</taxon>
        <taxon>Agaricineae</taxon>
        <taxon>Strophariaceae</taxon>
        <taxon>Psilocybe</taxon>
    </lineage>
</organism>
<reference evidence="1" key="1">
    <citation type="submission" date="2021-02" db="EMBL/GenBank/DDBJ databases">
        <title>Psilocybe cubensis genome.</title>
        <authorList>
            <person name="Mckernan K.J."/>
            <person name="Crawford S."/>
            <person name="Trippe A."/>
            <person name="Kane L.T."/>
            <person name="Mclaughlin S."/>
        </authorList>
    </citation>
    <scope>NUCLEOTIDE SEQUENCE [LARGE SCALE GENOMIC DNA]</scope>
    <source>
        <strain evidence="1">MGC-MH-2018</strain>
    </source>
</reference>
<proteinExistence type="predicted"/>
<accession>A0A8H7XLT0</accession>
<comment type="caution">
    <text evidence="1">The sequence shown here is derived from an EMBL/GenBank/DDBJ whole genome shotgun (WGS) entry which is preliminary data.</text>
</comment>
<name>A0A8H7XLT0_PSICU</name>
<sequence length="157" mass="17158">MSQIFSAVADLAPAYVLSFLIHHDRESAERILPPNALSVLAPDIPATITVIAADKKVTVTMTLPDGSQFTGTWNFVRPGAKFKDIHNVKGTLFTRSPKSTFIGPTEFWIQQYPPALLGEETGRTVVEFYANNVITGVFKTDNDNFGAGGNGEWVPFN</sequence>
<dbReference type="AlphaFoldDB" id="A0A8H7XLT0"/>
<dbReference type="OrthoDB" id="2906736at2759"/>
<dbReference type="EMBL" id="JAFIQS010000014">
    <property type="protein sequence ID" value="KAG5163526.1"/>
    <property type="molecule type" value="Genomic_DNA"/>
</dbReference>
<evidence type="ECO:0000313" key="1">
    <source>
        <dbReference type="EMBL" id="KAG5163526.1"/>
    </source>
</evidence>
<protein>
    <submittedName>
        <fullName evidence="1">Uncharacterized protein</fullName>
    </submittedName>
</protein>
<gene>
    <name evidence="1" type="ORF">JR316_011303</name>
</gene>